<dbReference type="EMBL" id="ACQA01000001">
    <property type="protein sequence ID" value="EEQ96750.1"/>
    <property type="molecule type" value="Genomic_DNA"/>
</dbReference>
<accession>C4WJ42</accession>
<organism evidence="1 2">
    <name type="scientific">Brucella intermedia LMG 3301</name>
    <dbReference type="NCBI Taxonomy" id="641118"/>
    <lineage>
        <taxon>Bacteria</taxon>
        <taxon>Pseudomonadati</taxon>
        <taxon>Pseudomonadota</taxon>
        <taxon>Alphaproteobacteria</taxon>
        <taxon>Hyphomicrobiales</taxon>
        <taxon>Brucellaceae</taxon>
        <taxon>Brucella/Ochrobactrum group</taxon>
        <taxon>Brucella</taxon>
    </lineage>
</organism>
<dbReference type="Proteomes" id="UP000004386">
    <property type="component" value="Unassembled WGS sequence"/>
</dbReference>
<reference evidence="1 2" key="1">
    <citation type="submission" date="2009-05" db="EMBL/GenBank/DDBJ databases">
        <authorList>
            <person name="Setubal J.C."/>
            <person name="Boyle S."/>
            <person name="Crasta O.R."/>
            <person name="Gillespie J.J."/>
            <person name="Kenyon R.W."/>
            <person name="Lu J."/>
            <person name="Mane S."/>
            <person name="Nagrani S."/>
            <person name="Shallom J.M."/>
            <person name="Shallom S."/>
            <person name="Shukla M."/>
            <person name="Snyder E.E."/>
            <person name="Sobral B.W."/>
            <person name="Wattam A.R."/>
            <person name="Will R."/>
            <person name="Williams K."/>
            <person name="Yoo H."/>
            <person name="Munk C."/>
            <person name="Tapia R."/>
            <person name="Green L."/>
            <person name="Rogers Y."/>
            <person name="Detter J.C."/>
            <person name="Bruce D."/>
            <person name="Brettin T.S."/>
            <person name="Tsolis R."/>
        </authorList>
    </citation>
    <scope>NUCLEOTIDE SEQUENCE [LARGE SCALE GENOMIC DNA]</scope>
    <source>
        <strain evidence="1 2">LMG 3301</strain>
    </source>
</reference>
<dbReference type="AlphaFoldDB" id="C4WJ42"/>
<protein>
    <submittedName>
        <fullName evidence="1">Uncharacterized protein</fullName>
    </submittedName>
</protein>
<name>C4WJ42_9HYPH</name>
<gene>
    <name evidence="1" type="ORF">OINT_1002209</name>
</gene>
<dbReference type="HOGENOM" id="CLU_3382953_0_0_5"/>
<evidence type="ECO:0000313" key="1">
    <source>
        <dbReference type="EMBL" id="EEQ96750.1"/>
    </source>
</evidence>
<evidence type="ECO:0000313" key="2">
    <source>
        <dbReference type="Proteomes" id="UP000004386"/>
    </source>
</evidence>
<proteinExistence type="predicted"/>
<comment type="caution">
    <text evidence="1">The sequence shown here is derived from an EMBL/GenBank/DDBJ whole genome shotgun (WGS) entry which is preliminary data.</text>
</comment>
<sequence>MWRGFCLYPGINKGAELVIIDNEAGGMASVTSS</sequence>